<keyword evidence="1" id="KW-0812">Transmembrane</keyword>
<protein>
    <submittedName>
        <fullName evidence="2">Uncharacterized protein</fullName>
    </submittedName>
</protein>
<name>A0AAE8ZXU1_CAEBR</name>
<keyword evidence="1" id="KW-0472">Membrane</keyword>
<dbReference type="EMBL" id="CP090895">
    <property type="protein sequence ID" value="ULT87367.1"/>
    <property type="molecule type" value="Genomic_DNA"/>
</dbReference>
<dbReference type="AlphaFoldDB" id="A0AAE8ZXU1"/>
<sequence length="197" mass="22735">MAIETSYLHMRMPPLFVTGILINISALLFSAISTIIFSYFLLSIFCFKTVKKVESLDLFYCHFFYDALFSFTTLLNMIIMLLSQTEAVQFFIDNRNFAFFIVYPVYLTGSMRAIIVLLVEVDRAVANRLALIDIFVIVVFDINPSFVMSFYPNFWEPMGPINSFFKTMGLTVEAFLIRRNLKRQNSKQISNSVVQVA</sequence>
<gene>
    <name evidence="2" type="ORF">L3Y34_006879</name>
</gene>
<dbReference type="InterPro" id="IPR019420">
    <property type="entry name" value="7TM_GPCR_serpentine_rcpt_Srbc"/>
</dbReference>
<feature type="transmembrane region" description="Helical" evidence="1">
    <location>
        <begin position="20"/>
        <end position="47"/>
    </location>
</feature>
<dbReference type="PANTHER" id="PTHR10664:SF20">
    <property type="entry name" value="SERPENTINE RECEPTOR, CLASS BC (CLASS B-LIKE)"/>
    <property type="match status" value="1"/>
</dbReference>
<dbReference type="PANTHER" id="PTHR10664">
    <property type="entry name" value="SERPENTINE RECEPTOR-C.ELEGANS"/>
    <property type="match status" value="1"/>
</dbReference>
<feature type="transmembrane region" description="Helical" evidence="1">
    <location>
        <begin position="157"/>
        <end position="177"/>
    </location>
</feature>
<feature type="transmembrane region" description="Helical" evidence="1">
    <location>
        <begin position="97"/>
        <end position="119"/>
    </location>
</feature>
<dbReference type="Proteomes" id="UP000827892">
    <property type="component" value="Chromosome V"/>
</dbReference>
<evidence type="ECO:0000256" key="1">
    <source>
        <dbReference type="SAM" id="Phobius"/>
    </source>
</evidence>
<organism evidence="2 3">
    <name type="scientific">Caenorhabditis briggsae</name>
    <dbReference type="NCBI Taxonomy" id="6238"/>
    <lineage>
        <taxon>Eukaryota</taxon>
        <taxon>Metazoa</taxon>
        <taxon>Ecdysozoa</taxon>
        <taxon>Nematoda</taxon>
        <taxon>Chromadorea</taxon>
        <taxon>Rhabditida</taxon>
        <taxon>Rhabditina</taxon>
        <taxon>Rhabditomorpha</taxon>
        <taxon>Rhabditoidea</taxon>
        <taxon>Rhabditidae</taxon>
        <taxon>Peloderinae</taxon>
        <taxon>Caenorhabditis</taxon>
    </lineage>
</organism>
<reference evidence="2 3" key="1">
    <citation type="submission" date="2022-02" db="EMBL/GenBank/DDBJ databases">
        <title>Chromosome-level reference genomes for two strains of Caenorhabditis briggsae: an improved platform for comparative genomics.</title>
        <authorList>
            <person name="Stevens L."/>
            <person name="Andersen E.C."/>
        </authorList>
    </citation>
    <scope>NUCLEOTIDE SEQUENCE [LARGE SCALE GENOMIC DNA]</scope>
    <source>
        <strain evidence="2">QX1410_ONT</strain>
        <tissue evidence="2">Whole-organism</tissue>
    </source>
</reference>
<dbReference type="Pfam" id="PF10316">
    <property type="entry name" value="7TM_GPCR_Srbc"/>
    <property type="match status" value="1"/>
</dbReference>
<feature type="transmembrane region" description="Helical" evidence="1">
    <location>
        <begin position="59"/>
        <end position="82"/>
    </location>
</feature>
<feature type="transmembrane region" description="Helical" evidence="1">
    <location>
        <begin position="131"/>
        <end position="151"/>
    </location>
</feature>
<proteinExistence type="predicted"/>
<evidence type="ECO:0000313" key="2">
    <source>
        <dbReference type="EMBL" id="ULT87367.1"/>
    </source>
</evidence>
<evidence type="ECO:0000313" key="3">
    <source>
        <dbReference type="Proteomes" id="UP000827892"/>
    </source>
</evidence>
<accession>A0AAE8ZXU1</accession>
<keyword evidence="1" id="KW-1133">Transmembrane helix</keyword>